<keyword evidence="1" id="KW-0812">Transmembrane</keyword>
<name>A0A837RC76_LACPE</name>
<dbReference type="InterPro" id="IPR046008">
    <property type="entry name" value="DUF5964"/>
</dbReference>
<dbReference type="AlphaFoldDB" id="A0A837RC76"/>
<keyword evidence="1" id="KW-1133">Transmembrane helix</keyword>
<dbReference type="GO" id="GO:0016740">
    <property type="term" value="F:transferase activity"/>
    <property type="evidence" value="ECO:0007669"/>
    <property type="project" value="UniProtKB-KW"/>
</dbReference>
<evidence type="ECO:0000313" key="3">
    <source>
        <dbReference type="Proteomes" id="UP000051020"/>
    </source>
</evidence>
<dbReference type="GeneID" id="49394751"/>
<feature type="transmembrane region" description="Helical" evidence="1">
    <location>
        <begin position="7"/>
        <end position="25"/>
    </location>
</feature>
<protein>
    <submittedName>
        <fullName evidence="2">Acetyltransferase</fullName>
    </submittedName>
</protein>
<comment type="caution">
    <text evidence="2">The sequence shown here is derived from an EMBL/GenBank/DDBJ whole genome shotgun (WGS) entry which is preliminary data.</text>
</comment>
<organism evidence="2 3">
    <name type="scientific">Lactiplantibacillus pentosus DSM 20314</name>
    <dbReference type="NCBI Taxonomy" id="1423791"/>
    <lineage>
        <taxon>Bacteria</taxon>
        <taxon>Bacillati</taxon>
        <taxon>Bacillota</taxon>
        <taxon>Bacilli</taxon>
        <taxon>Lactobacillales</taxon>
        <taxon>Lactobacillaceae</taxon>
        <taxon>Lactiplantibacillus</taxon>
    </lineage>
</organism>
<reference evidence="2 3" key="1">
    <citation type="journal article" date="2015" name="Genome Announc.">
        <title>Expanding the biotechnology potential of lactobacilli through comparative genomics of 213 strains and associated genera.</title>
        <authorList>
            <person name="Sun Z."/>
            <person name="Harris H.M."/>
            <person name="McCann A."/>
            <person name="Guo C."/>
            <person name="Argimon S."/>
            <person name="Zhang W."/>
            <person name="Yang X."/>
            <person name="Jeffery I.B."/>
            <person name="Cooney J.C."/>
            <person name="Kagawa T.F."/>
            <person name="Liu W."/>
            <person name="Song Y."/>
            <person name="Salvetti E."/>
            <person name="Wrobel A."/>
            <person name="Rasinkangas P."/>
            <person name="Parkhill J."/>
            <person name="Rea M.C."/>
            <person name="O'Sullivan O."/>
            <person name="Ritari J."/>
            <person name="Douillard F.P."/>
            <person name="Paul Ross R."/>
            <person name="Yang R."/>
            <person name="Briner A.E."/>
            <person name="Felis G.E."/>
            <person name="de Vos W.M."/>
            <person name="Barrangou R."/>
            <person name="Klaenhammer T.R."/>
            <person name="Caufield P.W."/>
            <person name="Cui Y."/>
            <person name="Zhang H."/>
            <person name="O'Toole P.W."/>
        </authorList>
    </citation>
    <scope>NUCLEOTIDE SEQUENCE [LARGE SCALE GENOMIC DNA]</scope>
    <source>
        <strain evidence="2 3">DSM 20314</strain>
    </source>
</reference>
<keyword evidence="1" id="KW-0472">Membrane</keyword>
<dbReference type="RefSeq" id="WP_050339589.1">
    <property type="nucleotide sequence ID" value="NZ_AZCU01000004.1"/>
</dbReference>
<dbReference type="Pfam" id="PF19389">
    <property type="entry name" value="DUF5964"/>
    <property type="match status" value="1"/>
</dbReference>
<accession>A0A837RC76</accession>
<keyword evidence="2" id="KW-0808">Transferase</keyword>
<proteinExistence type="predicted"/>
<sequence>MIHRRLIAGPTFILGLVWLIGYGLQRAHSGIGGAWSAYAFTGLILYTILATFITSLADAYQGNHARTKAEKHFYGYMCTLSVILTITAIYWMAHN</sequence>
<dbReference type="Proteomes" id="UP000051020">
    <property type="component" value="Unassembled WGS sequence"/>
</dbReference>
<dbReference type="EMBL" id="AZCU01000004">
    <property type="protein sequence ID" value="KRK26088.1"/>
    <property type="molecule type" value="Genomic_DNA"/>
</dbReference>
<evidence type="ECO:0000313" key="2">
    <source>
        <dbReference type="EMBL" id="KRK26088.1"/>
    </source>
</evidence>
<feature type="transmembrane region" description="Helical" evidence="1">
    <location>
        <begin position="73"/>
        <end position="93"/>
    </location>
</feature>
<gene>
    <name evidence="2" type="ORF">FD24_GL002424</name>
</gene>
<feature type="transmembrane region" description="Helical" evidence="1">
    <location>
        <begin position="37"/>
        <end position="61"/>
    </location>
</feature>
<evidence type="ECO:0000256" key="1">
    <source>
        <dbReference type="SAM" id="Phobius"/>
    </source>
</evidence>